<feature type="domain" description="AB hydrolase-1" evidence="12">
    <location>
        <begin position="2"/>
        <end position="57"/>
    </location>
</feature>
<evidence type="ECO:0000256" key="8">
    <source>
        <dbReference type="ARBA" id="ARBA00048283"/>
    </source>
</evidence>
<name>A0ABP0FD62_CLALP</name>
<accession>A0ABP0FD62</accession>
<evidence type="ECO:0000313" key="14">
    <source>
        <dbReference type="Proteomes" id="UP001642483"/>
    </source>
</evidence>
<comment type="catalytic activity">
    <reaction evidence="11">
        <text>1-octadecanoyl-2-(5Z,8Z,11Z,14Z-eicosatetraenoyl)-sn-glycerol + H2O = 2-(5Z,8Z,11Z,14Z-eicosatetraenoyl)-glycerol + octadecanoate + H(+)</text>
        <dbReference type="Rhea" id="RHEA:38507"/>
        <dbReference type="ChEBI" id="CHEBI:15377"/>
        <dbReference type="ChEBI" id="CHEBI:15378"/>
        <dbReference type="ChEBI" id="CHEBI:25629"/>
        <dbReference type="ChEBI" id="CHEBI:52392"/>
        <dbReference type="ChEBI" id="CHEBI:75728"/>
    </reaction>
</comment>
<evidence type="ECO:0000256" key="9">
    <source>
        <dbReference type="ARBA" id="ARBA00048504"/>
    </source>
</evidence>
<dbReference type="EMBL" id="CAWYQH010000046">
    <property type="protein sequence ID" value="CAK8677624.1"/>
    <property type="molecule type" value="Genomic_DNA"/>
</dbReference>
<comment type="catalytic activity">
    <reaction evidence="10">
        <text>1-octadecanoyl-2-(9Z-octadecenoyl)-sn-glycerol + H2O = 2-(9Z-octadecenoyl)-glycerol + octadecanoate + H(+)</text>
        <dbReference type="Rhea" id="RHEA:77103"/>
        <dbReference type="ChEBI" id="CHEBI:15377"/>
        <dbReference type="ChEBI" id="CHEBI:15378"/>
        <dbReference type="ChEBI" id="CHEBI:25629"/>
        <dbReference type="ChEBI" id="CHEBI:73990"/>
        <dbReference type="ChEBI" id="CHEBI:75468"/>
    </reaction>
</comment>
<dbReference type="InterPro" id="IPR000073">
    <property type="entry name" value="AB_hydrolase_1"/>
</dbReference>
<comment type="catalytic activity">
    <reaction evidence="9">
        <text>1,2-didecanoylglycerol + H2O = decanoylglycerol + decanoate + H(+)</text>
        <dbReference type="Rhea" id="RHEA:48596"/>
        <dbReference type="ChEBI" id="CHEBI:11152"/>
        <dbReference type="ChEBI" id="CHEBI:15377"/>
        <dbReference type="ChEBI" id="CHEBI:15378"/>
        <dbReference type="ChEBI" id="CHEBI:27689"/>
        <dbReference type="ChEBI" id="CHEBI:90605"/>
    </reaction>
</comment>
<dbReference type="PANTHER" id="PTHR46118">
    <property type="entry name" value="PROTEIN ABHD11"/>
    <property type="match status" value="1"/>
</dbReference>
<gene>
    <name evidence="13" type="ORF">CVLEPA_LOCUS6984</name>
</gene>
<evidence type="ECO:0000256" key="11">
    <source>
        <dbReference type="ARBA" id="ARBA00048919"/>
    </source>
</evidence>
<sequence length="221" mass="24938">MTLLDMSNDATKLLDLLNIEKCVFVGHSMGARTAMFTALTQPSRIDKLVVVDSSPRLSNVKGGGATTLHYLKAMRAIVFDCSGSLSNARRNADKQLQEFIPESSLRQFILTNVEEKEPGLYGWRVNLDAIYEHIEKPRHIKLADDMRPYSGDTLFLGGGSSQFLRMDDYPYIKYLFPNCVISYVPECGHWVHSEKPVEFLSSVTSFLKPPKSFCLFEENTT</sequence>
<evidence type="ECO:0000256" key="10">
    <source>
        <dbReference type="ARBA" id="ARBA00048513"/>
    </source>
</evidence>
<comment type="caution">
    <text evidence="13">The sequence shown here is derived from an EMBL/GenBank/DDBJ whole genome shotgun (WGS) entry which is preliminary data.</text>
</comment>
<comment type="catalytic activity">
    <reaction evidence="8">
        <text>1-octadecanoyl-2-(4Z,7Z,10Z,13Z,16Z,19Z-docosahexaenoyl)-sn-glycerol + H2O = 2-(4Z,7Z,10Z,13Z,16Z,19Z-docosahexaenoyl)-glycerol + octadecanoate + H(+)</text>
        <dbReference type="Rhea" id="RHEA:77107"/>
        <dbReference type="ChEBI" id="CHEBI:15377"/>
        <dbReference type="ChEBI" id="CHEBI:15378"/>
        <dbReference type="ChEBI" id="CHEBI:25629"/>
        <dbReference type="ChEBI" id="CHEBI:77129"/>
        <dbReference type="ChEBI" id="CHEBI:186738"/>
    </reaction>
</comment>
<evidence type="ECO:0000259" key="12">
    <source>
        <dbReference type="Pfam" id="PF00561"/>
    </source>
</evidence>
<proteinExistence type="inferred from homology"/>
<comment type="similarity">
    <text evidence="1">Belongs to the AB hydrolase superfamily.</text>
</comment>
<evidence type="ECO:0000256" key="7">
    <source>
        <dbReference type="ARBA" id="ARBA00044064"/>
    </source>
</evidence>
<dbReference type="Gene3D" id="3.40.50.1820">
    <property type="entry name" value="alpha/beta hydrolase"/>
    <property type="match status" value="1"/>
</dbReference>
<evidence type="ECO:0000256" key="4">
    <source>
        <dbReference type="ARBA" id="ARBA00042703"/>
    </source>
</evidence>
<comment type="catalytic activity">
    <reaction evidence="6">
        <text>a 1,3-diacyl-sn-glycerol + H2O = a 1-acyl-sn-glycerol + a fatty acid + H(+)</text>
        <dbReference type="Rhea" id="RHEA:38503"/>
        <dbReference type="ChEBI" id="CHEBI:15377"/>
        <dbReference type="ChEBI" id="CHEBI:15378"/>
        <dbReference type="ChEBI" id="CHEBI:28868"/>
        <dbReference type="ChEBI" id="CHEBI:64683"/>
        <dbReference type="ChEBI" id="CHEBI:77272"/>
    </reaction>
</comment>
<evidence type="ECO:0000256" key="3">
    <source>
        <dbReference type="ARBA" id="ARBA00026104"/>
    </source>
</evidence>
<organism evidence="13 14">
    <name type="scientific">Clavelina lepadiformis</name>
    <name type="common">Light-bulb sea squirt</name>
    <name type="synonym">Ascidia lepadiformis</name>
    <dbReference type="NCBI Taxonomy" id="159417"/>
    <lineage>
        <taxon>Eukaryota</taxon>
        <taxon>Metazoa</taxon>
        <taxon>Chordata</taxon>
        <taxon>Tunicata</taxon>
        <taxon>Ascidiacea</taxon>
        <taxon>Aplousobranchia</taxon>
        <taxon>Clavelinidae</taxon>
        <taxon>Clavelina</taxon>
    </lineage>
</organism>
<reference evidence="13 14" key="1">
    <citation type="submission" date="2024-02" db="EMBL/GenBank/DDBJ databases">
        <authorList>
            <person name="Daric V."/>
            <person name="Darras S."/>
        </authorList>
    </citation>
    <scope>NUCLEOTIDE SEQUENCE [LARGE SCALE GENOMIC DNA]</scope>
</reference>
<dbReference type="PRINTS" id="PR00111">
    <property type="entry name" value="ABHYDROLASE"/>
</dbReference>
<dbReference type="InterPro" id="IPR029058">
    <property type="entry name" value="AB_hydrolase_fold"/>
</dbReference>
<dbReference type="SUPFAM" id="SSF53474">
    <property type="entry name" value="alpha/beta-Hydrolases"/>
    <property type="match status" value="1"/>
</dbReference>
<protein>
    <recommendedName>
        <fullName evidence="7">sn-1-specific diacylglycerol lipase ABHD11</fullName>
        <ecNumber evidence="3">3.1.1.116</ecNumber>
    </recommendedName>
    <alternativeName>
        <fullName evidence="4">Alpha/beta hydrolase domain-containing protein 11</fullName>
    </alternativeName>
</protein>
<dbReference type="EC" id="3.1.1.116" evidence="3"/>
<evidence type="ECO:0000256" key="5">
    <source>
        <dbReference type="ARBA" id="ARBA00043667"/>
    </source>
</evidence>
<evidence type="ECO:0000313" key="13">
    <source>
        <dbReference type="EMBL" id="CAK8677624.1"/>
    </source>
</evidence>
<evidence type="ECO:0000256" key="1">
    <source>
        <dbReference type="ARBA" id="ARBA00008645"/>
    </source>
</evidence>
<evidence type="ECO:0000256" key="6">
    <source>
        <dbReference type="ARBA" id="ARBA00043742"/>
    </source>
</evidence>
<comment type="catalytic activity">
    <reaction evidence="5">
        <text>a 1,2-diacyl-sn-glycerol + H2O = a 2-acylglycerol + a fatty acid + H(+)</text>
        <dbReference type="Rhea" id="RHEA:33275"/>
        <dbReference type="ChEBI" id="CHEBI:15377"/>
        <dbReference type="ChEBI" id="CHEBI:15378"/>
        <dbReference type="ChEBI" id="CHEBI:17389"/>
        <dbReference type="ChEBI" id="CHEBI:17815"/>
        <dbReference type="ChEBI" id="CHEBI:28868"/>
        <dbReference type="EC" id="3.1.1.116"/>
    </reaction>
</comment>
<dbReference type="Pfam" id="PF00561">
    <property type="entry name" value="Abhydrolase_1"/>
    <property type="match status" value="1"/>
</dbReference>
<dbReference type="PANTHER" id="PTHR46118:SF4">
    <property type="entry name" value="PROTEIN ABHD11"/>
    <property type="match status" value="1"/>
</dbReference>
<keyword evidence="14" id="KW-1185">Reference proteome</keyword>
<evidence type="ECO:0000256" key="2">
    <source>
        <dbReference type="ARBA" id="ARBA00022801"/>
    </source>
</evidence>
<keyword evidence="2" id="KW-0378">Hydrolase</keyword>
<dbReference type="Proteomes" id="UP001642483">
    <property type="component" value="Unassembled WGS sequence"/>
</dbReference>